<evidence type="ECO:0000313" key="7">
    <source>
        <dbReference type="Proteomes" id="UP000006512"/>
    </source>
</evidence>
<dbReference type="eggNOG" id="COG3386">
    <property type="taxonomic scope" value="Bacteria"/>
</dbReference>
<dbReference type="Pfam" id="PF08450">
    <property type="entry name" value="SGL"/>
    <property type="match status" value="1"/>
</dbReference>
<name>F4QP93_9CAUL</name>
<feature type="binding site" evidence="3">
    <location>
        <position position="173"/>
    </location>
    <ligand>
        <name>a divalent metal cation</name>
        <dbReference type="ChEBI" id="CHEBI:60240"/>
    </ligand>
</feature>
<feature type="binding site" evidence="3">
    <location>
        <position position="222"/>
    </location>
    <ligand>
        <name>a divalent metal cation</name>
        <dbReference type="ChEBI" id="CHEBI:60240"/>
    </ligand>
</feature>
<proteinExistence type="inferred from homology"/>
<feature type="active site" description="Proton donor/acceptor" evidence="2">
    <location>
        <position position="222"/>
    </location>
</feature>
<reference evidence="7" key="1">
    <citation type="submission" date="2011-03" db="EMBL/GenBank/DDBJ databases">
        <title>Draft genome sequence of Brevundimonas diminuta.</title>
        <authorList>
            <person name="Brown P.J.B."/>
            <person name="Buechlein A."/>
            <person name="Hemmerich C."/>
            <person name="Brun Y.V."/>
        </authorList>
    </citation>
    <scope>NUCLEOTIDE SEQUENCE [LARGE SCALE GENOMIC DNA]</scope>
    <source>
        <strain evidence="7">C19</strain>
    </source>
</reference>
<dbReference type="HOGENOM" id="CLU_036110_3_1_5"/>
<dbReference type="GO" id="GO:0004341">
    <property type="term" value="F:gluconolactonase activity"/>
    <property type="evidence" value="ECO:0007669"/>
    <property type="project" value="TreeGrafter"/>
</dbReference>
<keyword evidence="7" id="KW-1185">Reference proteome</keyword>
<dbReference type="RefSeq" id="WP_006273343.1">
    <property type="nucleotide sequence ID" value="NZ_GL883078.1"/>
</dbReference>
<dbReference type="PANTHER" id="PTHR10907">
    <property type="entry name" value="REGUCALCIN"/>
    <property type="match status" value="1"/>
</dbReference>
<evidence type="ECO:0000259" key="5">
    <source>
        <dbReference type="Pfam" id="PF08450"/>
    </source>
</evidence>
<dbReference type="PANTHER" id="PTHR10907:SF47">
    <property type="entry name" value="REGUCALCIN"/>
    <property type="match status" value="1"/>
</dbReference>
<dbReference type="Gene3D" id="2.120.10.30">
    <property type="entry name" value="TolB, C-terminal domain"/>
    <property type="match status" value="1"/>
</dbReference>
<feature type="signal peptide" evidence="4">
    <location>
        <begin position="1"/>
        <end position="26"/>
    </location>
</feature>
<feature type="binding site" evidence="3">
    <location>
        <position position="42"/>
    </location>
    <ligand>
        <name>a divalent metal cation</name>
        <dbReference type="ChEBI" id="CHEBI:60240"/>
    </ligand>
</feature>
<dbReference type="EMBL" id="GL883078">
    <property type="protein sequence ID" value="EGF91151.1"/>
    <property type="molecule type" value="Genomic_DNA"/>
</dbReference>
<feature type="domain" description="SMP-30/Gluconolactonase/LRE-like region" evidence="5">
    <location>
        <begin position="40"/>
        <end position="280"/>
    </location>
</feature>
<evidence type="ECO:0000256" key="4">
    <source>
        <dbReference type="SAM" id="SignalP"/>
    </source>
</evidence>
<keyword evidence="3" id="KW-0479">Metal-binding</keyword>
<evidence type="ECO:0000256" key="3">
    <source>
        <dbReference type="PIRSR" id="PIRSR605511-2"/>
    </source>
</evidence>
<keyword evidence="4" id="KW-0732">Signal</keyword>
<dbReference type="GO" id="GO:0005509">
    <property type="term" value="F:calcium ion binding"/>
    <property type="evidence" value="ECO:0007669"/>
    <property type="project" value="TreeGrafter"/>
</dbReference>
<evidence type="ECO:0000256" key="2">
    <source>
        <dbReference type="PIRSR" id="PIRSR605511-1"/>
    </source>
</evidence>
<gene>
    <name evidence="6" type="ORF">ABI_25650</name>
</gene>
<comment type="cofactor">
    <cofactor evidence="3">
        <name>Zn(2+)</name>
        <dbReference type="ChEBI" id="CHEBI:29105"/>
    </cofactor>
    <text evidence="3">Binds 1 divalent metal cation per subunit.</text>
</comment>
<dbReference type="InterPro" id="IPR013658">
    <property type="entry name" value="SGL"/>
</dbReference>
<accession>F4QP93</accession>
<keyword evidence="3" id="KW-0862">Zinc</keyword>
<comment type="similarity">
    <text evidence="1">Belongs to the SMP-30/CGR1 family.</text>
</comment>
<feature type="binding site" evidence="3">
    <location>
        <position position="125"/>
    </location>
    <ligand>
        <name>substrate</name>
    </ligand>
</feature>
<feature type="binding site" evidence="3">
    <location>
        <position position="127"/>
    </location>
    <ligand>
        <name>substrate</name>
    </ligand>
</feature>
<dbReference type="Proteomes" id="UP000006512">
    <property type="component" value="Unassembled WGS sequence"/>
</dbReference>
<dbReference type="GO" id="GO:0019853">
    <property type="term" value="P:L-ascorbic acid biosynthetic process"/>
    <property type="evidence" value="ECO:0007669"/>
    <property type="project" value="TreeGrafter"/>
</dbReference>
<evidence type="ECO:0000256" key="1">
    <source>
        <dbReference type="ARBA" id="ARBA00008853"/>
    </source>
</evidence>
<dbReference type="InterPro" id="IPR005511">
    <property type="entry name" value="SMP-30"/>
</dbReference>
<dbReference type="AlphaFoldDB" id="F4QP93"/>
<dbReference type="PRINTS" id="PR01790">
    <property type="entry name" value="SMP30FAMILY"/>
</dbReference>
<feature type="chain" id="PRO_5003314295" evidence="4">
    <location>
        <begin position="27"/>
        <end position="316"/>
    </location>
</feature>
<dbReference type="STRING" id="715226.ABI_25650"/>
<dbReference type="InterPro" id="IPR011042">
    <property type="entry name" value="6-blade_b-propeller_TolB-like"/>
</dbReference>
<organism evidence="6 7">
    <name type="scientific">Asticcacaulis biprosthecium C19</name>
    <dbReference type="NCBI Taxonomy" id="715226"/>
    <lineage>
        <taxon>Bacteria</taxon>
        <taxon>Pseudomonadati</taxon>
        <taxon>Pseudomonadota</taxon>
        <taxon>Alphaproteobacteria</taxon>
        <taxon>Caulobacterales</taxon>
        <taxon>Caulobacteraceae</taxon>
        <taxon>Asticcacaulis</taxon>
    </lineage>
</organism>
<protein>
    <submittedName>
        <fullName evidence="6">SMP-30/Gluconolaconase/LRE-like region family protein</fullName>
    </submittedName>
</protein>
<dbReference type="SUPFAM" id="SSF63829">
    <property type="entry name" value="Calcium-dependent phosphotriesterase"/>
    <property type="match status" value="1"/>
</dbReference>
<evidence type="ECO:0000313" key="6">
    <source>
        <dbReference type="EMBL" id="EGF91151.1"/>
    </source>
</evidence>
<sequence length="316" mass="34501">MTGMITRRSALTAGLSLAAMPSLVRAGETPKAISPPGSILGEGPLWSERDNTLYWVDIRGKKLHAYGLGDGALKHWDMPDLIDWVVLRKSGGFLCAILRTVHALTLEPFSLTPLFEIEPENKDNRLNDGKVDPHGRLWTGTMHMPFNQKTAALYRIDPDLSVHKVDSPYLCTNGPGFNRDGTRMYHNETSEGIVYAFDVAADGALSNKRVFYTFPKGVGLPDGVTVDAQDGIWVSHYNGGRVTRFKPDGTIDFEIKVPAKQSTSMTFAGPNLDRMFVTTAAQPPVDADDPQAGTLFEIPKASLRGHTGLPTTMFAG</sequence>